<sequence>MTTWLSILQTLKRNPHSGTKHEPGPEASHSVSQRRSAHLGYSQVLVEIEAKKDGNDLADRNPPDVEREQPLVKKRSEDGAQGTKRCGDLFYCSLDIFFPRVLRGGGLVNRNGIGRWRC</sequence>
<feature type="region of interest" description="Disordered" evidence="1">
    <location>
        <begin position="52"/>
        <end position="85"/>
    </location>
</feature>
<dbReference type="AlphaFoldDB" id="A0A2H6NG85"/>
<reference evidence="2" key="1">
    <citation type="submission" date="2017-07" db="EMBL/GenBank/DDBJ databases">
        <authorList>
            <person name="Mikheyev A."/>
            <person name="Grau M."/>
        </authorList>
    </citation>
    <scope>NUCLEOTIDE SEQUENCE</scope>
    <source>
        <tissue evidence="2">Venom_gland</tissue>
    </source>
</reference>
<organism evidence="2">
    <name type="scientific">Micrurus carvalhoi</name>
    <dbReference type="NCBI Taxonomy" id="3147026"/>
    <lineage>
        <taxon>Eukaryota</taxon>
        <taxon>Metazoa</taxon>
        <taxon>Chordata</taxon>
        <taxon>Craniata</taxon>
        <taxon>Vertebrata</taxon>
        <taxon>Euteleostomi</taxon>
        <taxon>Lepidosauria</taxon>
        <taxon>Squamata</taxon>
        <taxon>Bifurcata</taxon>
        <taxon>Unidentata</taxon>
        <taxon>Episquamata</taxon>
        <taxon>Toxicofera</taxon>
        <taxon>Serpentes</taxon>
        <taxon>Colubroidea</taxon>
        <taxon>Elapidae</taxon>
        <taxon>Elapinae</taxon>
        <taxon>Micrurus</taxon>
    </lineage>
</organism>
<dbReference type="EMBL" id="IACI01096069">
    <property type="protein sequence ID" value="LAA31847.1"/>
    <property type="molecule type" value="Transcribed_RNA"/>
</dbReference>
<accession>A0A2H6NG85</accession>
<feature type="compositionally biased region" description="Basic and acidic residues" evidence="1">
    <location>
        <begin position="52"/>
        <end position="78"/>
    </location>
</feature>
<name>A0A2H6NG85_9SAUR</name>
<evidence type="ECO:0000313" key="2">
    <source>
        <dbReference type="EMBL" id="LAA31847.1"/>
    </source>
</evidence>
<feature type="region of interest" description="Disordered" evidence="1">
    <location>
        <begin position="10"/>
        <end position="37"/>
    </location>
</feature>
<reference evidence="2" key="2">
    <citation type="submission" date="2017-12" db="EMBL/GenBank/DDBJ databases">
        <title>Coralsnake Venomics: Analyses of Venom Gland Transcriptomes and Proteomes of Six Brazilian Taxa.</title>
        <authorList>
            <person name="Aird S.D."/>
            <person name="Jorge da Silva N."/>
            <person name="Qiu L."/>
            <person name="Villar-Briones A."/>
            <person name="Aparecida-Saddi V."/>
            <person name="Campos-Telles M.P."/>
            <person name="Grau M."/>
            <person name="Mikheyev A.S."/>
        </authorList>
    </citation>
    <scope>NUCLEOTIDE SEQUENCE</scope>
    <source>
        <tissue evidence="2">Venom_gland</tissue>
    </source>
</reference>
<evidence type="ECO:0000256" key="1">
    <source>
        <dbReference type="SAM" id="MobiDB-lite"/>
    </source>
</evidence>
<proteinExistence type="predicted"/>
<protein>
    <submittedName>
        <fullName evidence="2">Uncharacterized protein</fullName>
    </submittedName>
</protein>